<protein>
    <recommendedName>
        <fullName evidence="1">PD-(D/E)XK endonuclease-like domain-containing protein</fullName>
    </recommendedName>
</protein>
<accession>A0A0F9QCR8</accession>
<proteinExistence type="predicted"/>
<dbReference type="EMBL" id="LAZR01001626">
    <property type="protein sequence ID" value="KKN41770.1"/>
    <property type="molecule type" value="Genomic_DNA"/>
</dbReference>
<feature type="domain" description="PD-(D/E)XK endonuclease-like" evidence="1">
    <location>
        <begin position="45"/>
        <end position="336"/>
    </location>
</feature>
<dbReference type="Pfam" id="PF12705">
    <property type="entry name" value="PDDEXK_1"/>
    <property type="match status" value="1"/>
</dbReference>
<feature type="non-terminal residue" evidence="2">
    <location>
        <position position="1"/>
    </location>
</feature>
<evidence type="ECO:0000313" key="2">
    <source>
        <dbReference type="EMBL" id="KKN41770.1"/>
    </source>
</evidence>
<organism evidence="2">
    <name type="scientific">marine sediment metagenome</name>
    <dbReference type="NCBI Taxonomy" id="412755"/>
    <lineage>
        <taxon>unclassified sequences</taxon>
        <taxon>metagenomes</taxon>
        <taxon>ecological metagenomes</taxon>
    </lineage>
</organism>
<reference evidence="2" key="1">
    <citation type="journal article" date="2015" name="Nature">
        <title>Complex archaea that bridge the gap between prokaryotes and eukaryotes.</title>
        <authorList>
            <person name="Spang A."/>
            <person name="Saw J.H."/>
            <person name="Jorgensen S.L."/>
            <person name="Zaremba-Niedzwiedzka K."/>
            <person name="Martijn J."/>
            <person name="Lind A.E."/>
            <person name="van Eijk R."/>
            <person name="Schleper C."/>
            <person name="Guy L."/>
            <person name="Ettema T.J."/>
        </authorList>
    </citation>
    <scope>NUCLEOTIDE SEQUENCE</scope>
</reference>
<dbReference type="AlphaFoldDB" id="A0A0F9QCR8"/>
<dbReference type="InterPro" id="IPR038726">
    <property type="entry name" value="PDDEXK_AddAB-type"/>
</dbReference>
<evidence type="ECO:0000259" key="1">
    <source>
        <dbReference type="Pfam" id="PF12705"/>
    </source>
</evidence>
<comment type="caution">
    <text evidence="2">The sequence shown here is derived from an EMBL/GenBank/DDBJ whole genome shotgun (WGS) entry which is preliminary data.</text>
</comment>
<gene>
    <name evidence="2" type="ORF">LCGC14_0720110</name>
</gene>
<name>A0A0F9QCR8_9ZZZZ</name>
<sequence>WHEILEVASLEPGSDCPDPLCKDDFPDNMPDCPICAGTGRVPDDIMEAVVRVLNARYAEIEFNDPIAKEVERIKLLYSLIGYRWYYADTLEPTISREQYFKLPLFNPSTGHPVPNVTIVGKIDKLVISGCVSVKEHKSTSKSIDTDSTYWTHLNMDTQTSMYVYAARQLQIRGDLEKYGIKSTDPLISNILYDVYHKPTISPKKLTQGDSKKFVADGMYCGHKFECKPGSEPSDNGYTIKVNGIPAEVEPGKKQGTFAIRETPEMYGARLLQDITERPEFYFRCKPLVRTDQEIRNLEYELYDIAKDMMSKIRANRWWHNERQCEATFKCPYTETCYNHIEIDLDNLPEGMKCIFDKKEEK</sequence>